<evidence type="ECO:0000256" key="7">
    <source>
        <dbReference type="ARBA" id="ARBA00022779"/>
    </source>
</evidence>
<dbReference type="CDD" id="cd17908">
    <property type="entry name" value="FliM"/>
    <property type="match status" value="1"/>
</dbReference>
<dbReference type="InterPro" id="IPR001689">
    <property type="entry name" value="Flag_FliM"/>
</dbReference>
<organism evidence="11 12">
    <name type="scientific">Acetobacterium malicum</name>
    <dbReference type="NCBI Taxonomy" id="52692"/>
    <lineage>
        <taxon>Bacteria</taxon>
        <taxon>Bacillati</taxon>
        <taxon>Bacillota</taxon>
        <taxon>Clostridia</taxon>
        <taxon>Eubacteriales</taxon>
        <taxon>Eubacteriaceae</taxon>
        <taxon>Acetobacterium</taxon>
    </lineage>
</organism>
<dbReference type="Proteomes" id="UP000622405">
    <property type="component" value="Unassembled WGS sequence"/>
</dbReference>
<dbReference type="PIRSF" id="PIRSF002888">
    <property type="entry name" value="FliM"/>
    <property type="match status" value="1"/>
</dbReference>
<proteinExistence type="inferred from homology"/>
<keyword evidence="5" id="KW-1003">Cell membrane</keyword>
<keyword evidence="7" id="KW-0283">Flagellar rotation</keyword>
<comment type="subcellular location">
    <subcellularLocation>
        <location evidence="1">Bacterial flagellum basal body</location>
    </subcellularLocation>
    <subcellularLocation>
        <location evidence="2">Cell membrane</location>
        <topology evidence="2">Peripheral membrane protein</topology>
    </subcellularLocation>
</comment>
<evidence type="ECO:0000256" key="9">
    <source>
        <dbReference type="ARBA" id="ARBA00023143"/>
    </source>
</evidence>
<evidence type="ECO:0000256" key="4">
    <source>
        <dbReference type="ARBA" id="ARBA00021898"/>
    </source>
</evidence>
<evidence type="ECO:0000256" key="2">
    <source>
        <dbReference type="ARBA" id="ARBA00004202"/>
    </source>
</evidence>
<keyword evidence="8" id="KW-0472">Membrane</keyword>
<evidence type="ECO:0000256" key="5">
    <source>
        <dbReference type="ARBA" id="ARBA00022475"/>
    </source>
</evidence>
<evidence type="ECO:0000313" key="12">
    <source>
        <dbReference type="Proteomes" id="UP000622405"/>
    </source>
</evidence>
<gene>
    <name evidence="11" type="ORF">GH811_05620</name>
</gene>
<evidence type="ECO:0000256" key="1">
    <source>
        <dbReference type="ARBA" id="ARBA00004117"/>
    </source>
</evidence>
<dbReference type="InterPro" id="IPR028976">
    <property type="entry name" value="CheC-like_sf"/>
</dbReference>
<dbReference type="Pfam" id="PF01052">
    <property type="entry name" value="FliMN_C"/>
    <property type="match status" value="1"/>
</dbReference>
<keyword evidence="6" id="KW-0145">Chemotaxis</keyword>
<dbReference type="Gene3D" id="3.40.1550.10">
    <property type="entry name" value="CheC-like"/>
    <property type="match status" value="1"/>
</dbReference>
<comment type="caution">
    <text evidence="11">The sequence shown here is derived from an EMBL/GenBank/DDBJ whole genome shotgun (WGS) entry which is preliminary data.</text>
</comment>
<dbReference type="InterPro" id="IPR036429">
    <property type="entry name" value="SpoA-like_sf"/>
</dbReference>
<comment type="similarity">
    <text evidence="3">Belongs to the FliM family.</text>
</comment>
<evidence type="ECO:0000256" key="8">
    <source>
        <dbReference type="ARBA" id="ARBA00023136"/>
    </source>
</evidence>
<protein>
    <recommendedName>
        <fullName evidence="4">Flagellar motor switch protein FliM</fullName>
    </recommendedName>
</protein>
<dbReference type="SUPFAM" id="SSF103039">
    <property type="entry name" value="CheC-like"/>
    <property type="match status" value="1"/>
</dbReference>
<evidence type="ECO:0000313" key="11">
    <source>
        <dbReference type="EMBL" id="MBC3899092.1"/>
    </source>
</evidence>
<dbReference type="PANTHER" id="PTHR30034:SF6">
    <property type="entry name" value="YOP PROTEINS TRANSLOCATION PROTEIN Q"/>
    <property type="match status" value="1"/>
</dbReference>
<keyword evidence="9" id="KW-0975">Bacterial flagellum</keyword>
<dbReference type="PANTHER" id="PTHR30034">
    <property type="entry name" value="FLAGELLAR MOTOR SWITCH PROTEIN FLIM"/>
    <property type="match status" value="1"/>
</dbReference>
<dbReference type="RefSeq" id="WP_186893658.1">
    <property type="nucleotide sequence ID" value="NZ_WJBE01000004.1"/>
</dbReference>
<evidence type="ECO:0000259" key="10">
    <source>
        <dbReference type="Pfam" id="PF01052"/>
    </source>
</evidence>
<dbReference type="Pfam" id="PF02154">
    <property type="entry name" value="FliM"/>
    <property type="match status" value="1"/>
</dbReference>
<dbReference type="InterPro" id="IPR001543">
    <property type="entry name" value="FliN-like_C"/>
</dbReference>
<evidence type="ECO:0000256" key="3">
    <source>
        <dbReference type="ARBA" id="ARBA00011049"/>
    </source>
</evidence>
<dbReference type="SUPFAM" id="SSF101801">
    <property type="entry name" value="Surface presentation of antigens (SPOA)"/>
    <property type="match status" value="1"/>
</dbReference>
<dbReference type="EMBL" id="WJBE01000004">
    <property type="protein sequence ID" value="MBC3899092.1"/>
    <property type="molecule type" value="Genomic_DNA"/>
</dbReference>
<reference evidence="11 12" key="1">
    <citation type="journal article" date="2020" name="mSystems">
        <title>Defining Genomic and Predicted Metabolic Features of the Acetobacterium Genus.</title>
        <authorList>
            <person name="Ross D.E."/>
            <person name="Marshall C.W."/>
            <person name="Gulliver D."/>
            <person name="May H.D."/>
            <person name="Norman R.S."/>
        </authorList>
    </citation>
    <scope>NUCLEOTIDE SEQUENCE [LARGE SCALE GENOMIC DNA]</scope>
    <source>
        <strain evidence="11 12">DSM 4132</strain>
    </source>
</reference>
<name>A0ABR6YVF1_9FIRM</name>
<accession>A0ABR6YVF1</accession>
<dbReference type="Gene3D" id="2.30.330.10">
    <property type="entry name" value="SpoA-like"/>
    <property type="match status" value="1"/>
</dbReference>
<evidence type="ECO:0000256" key="6">
    <source>
        <dbReference type="ARBA" id="ARBA00022500"/>
    </source>
</evidence>
<feature type="domain" description="Flagellar motor switch protein FliN-like C-terminal" evidence="10">
    <location>
        <begin position="259"/>
        <end position="328"/>
    </location>
</feature>
<dbReference type="PRINTS" id="PR00955">
    <property type="entry name" value="FLGMOTORFLIM"/>
</dbReference>
<keyword evidence="12" id="KW-1185">Reference proteome</keyword>
<sequence length="337" mass="38764">MAEILSQSQIDSLLSSLISGKDEPESPSAVSGKKVKDYDFRRPKLFTREQLKHLFSIYENYARLVSSHITGILQTYSLVEIIEVEEQQYYEFNNALPDSVLMGLIDFDIKDSEDEEDLVIMDISKEVGFCSFDRLLGGSGKPLKEDREFTEIEIGVMEYFYRGMINLMKNVWFDYLEIAPRLMKIETNSRILQGIGADENVVIIVMSIKVNETQGKINICIPATTLDMLFKKKMSQTKKNIKRGDQQAEEKRRLNIINEIRKTELEIKGVLGDTEVLSQDIYELEVGDIIKLNKPANSMVDIVVNDEVWFRGEMGDYKKKRAIQIKELNERGSELFI</sequence>